<gene>
    <name evidence="3" type="primary">gcvH</name>
    <name evidence="6" type="ORF">CLV39_1631</name>
</gene>
<evidence type="ECO:0000259" key="5">
    <source>
        <dbReference type="PROSITE" id="PS50968"/>
    </source>
</evidence>
<dbReference type="NCBIfam" id="TIGR00527">
    <property type="entry name" value="gcvH"/>
    <property type="match status" value="1"/>
</dbReference>
<comment type="caution">
    <text evidence="6">The sequence shown here is derived from an EMBL/GenBank/DDBJ whole genome shotgun (WGS) entry which is preliminary data.</text>
</comment>
<dbReference type="InterPro" id="IPR033753">
    <property type="entry name" value="GCV_H/Fam206"/>
</dbReference>
<dbReference type="PROSITE" id="PS00189">
    <property type="entry name" value="LIPOYL"/>
    <property type="match status" value="1"/>
</dbReference>
<dbReference type="SUPFAM" id="SSF51230">
    <property type="entry name" value="Single hybrid motif"/>
    <property type="match status" value="1"/>
</dbReference>
<dbReference type="Pfam" id="PF01597">
    <property type="entry name" value="GCV_H"/>
    <property type="match status" value="1"/>
</dbReference>
<dbReference type="EMBL" id="REFO01000016">
    <property type="protein sequence ID" value="RMA92577.1"/>
    <property type="molecule type" value="Genomic_DNA"/>
</dbReference>
<dbReference type="InterPro" id="IPR000089">
    <property type="entry name" value="Biotin_lipoyl"/>
</dbReference>
<dbReference type="InterPro" id="IPR017453">
    <property type="entry name" value="GCV_H_sub"/>
</dbReference>
<dbReference type="InterPro" id="IPR011053">
    <property type="entry name" value="Single_hybrid_motif"/>
</dbReference>
<comment type="subunit">
    <text evidence="3">The glycine cleavage system is composed of four proteins: P, T, L and H.</text>
</comment>
<keyword evidence="7" id="KW-1185">Reference proteome</keyword>
<dbReference type="GO" id="GO:0019464">
    <property type="term" value="P:glycine decarboxylation via glycine cleavage system"/>
    <property type="evidence" value="ECO:0007669"/>
    <property type="project" value="UniProtKB-UniRule"/>
</dbReference>
<feature type="modified residue" description="N6-lipoyllysine" evidence="3 4">
    <location>
        <position position="69"/>
    </location>
</feature>
<evidence type="ECO:0000256" key="1">
    <source>
        <dbReference type="ARBA" id="ARBA00009249"/>
    </source>
</evidence>
<dbReference type="PANTHER" id="PTHR11715:SF3">
    <property type="entry name" value="GLYCINE CLEAVAGE SYSTEM H PROTEIN-RELATED"/>
    <property type="match status" value="1"/>
</dbReference>
<dbReference type="Gene3D" id="2.40.50.100">
    <property type="match status" value="1"/>
</dbReference>
<evidence type="ECO:0000256" key="4">
    <source>
        <dbReference type="PIRSR" id="PIRSR617453-50"/>
    </source>
</evidence>
<dbReference type="InterPro" id="IPR002930">
    <property type="entry name" value="GCV_H"/>
</dbReference>
<sequence length="138" mass="15616">MAFEDYQIKEGLYYTKDHLWVKIEGSDDATVGITDYGQHQLGDVVYVELPEINKEVEAGEKVASVESVKAAVDIFSPLTGQIISINEDLKDEPDLINTDPYGDGWVFEIKMSDPSEVEDLMTATDYKVYLQEIEEEEE</sequence>
<dbReference type="GO" id="GO:0009249">
    <property type="term" value="P:protein lipoylation"/>
    <property type="evidence" value="ECO:0007669"/>
    <property type="project" value="TreeGrafter"/>
</dbReference>
<dbReference type="GO" id="GO:0005960">
    <property type="term" value="C:glycine cleavage complex"/>
    <property type="evidence" value="ECO:0007669"/>
    <property type="project" value="InterPro"/>
</dbReference>
<dbReference type="GO" id="GO:0005829">
    <property type="term" value="C:cytosol"/>
    <property type="evidence" value="ECO:0007669"/>
    <property type="project" value="TreeGrafter"/>
</dbReference>
<dbReference type="RefSeq" id="WP_121923725.1">
    <property type="nucleotide sequence ID" value="NZ_REFO01000016.1"/>
</dbReference>
<comment type="function">
    <text evidence="3">The glycine cleavage system catalyzes the degradation of glycine. The H protein shuttles the methylamine group of glycine from the P protein to the T protein.</text>
</comment>
<dbReference type="AlphaFoldDB" id="A0A3M0B6A4"/>
<organism evidence="6 7">
    <name type="scientific">Hydrogenothermus marinus</name>
    <dbReference type="NCBI Taxonomy" id="133270"/>
    <lineage>
        <taxon>Bacteria</taxon>
        <taxon>Pseudomonadati</taxon>
        <taxon>Aquificota</taxon>
        <taxon>Aquificia</taxon>
        <taxon>Aquificales</taxon>
        <taxon>Hydrogenothermaceae</taxon>
        <taxon>Hydrogenothermus</taxon>
    </lineage>
</organism>
<dbReference type="PROSITE" id="PS50968">
    <property type="entry name" value="BIOTINYL_LIPOYL"/>
    <property type="match status" value="1"/>
</dbReference>
<evidence type="ECO:0000256" key="2">
    <source>
        <dbReference type="ARBA" id="ARBA00022823"/>
    </source>
</evidence>
<name>A0A3M0B6A4_9AQUI</name>
<proteinExistence type="inferred from homology"/>
<feature type="domain" description="Lipoyl-binding" evidence="5">
    <location>
        <begin position="28"/>
        <end position="110"/>
    </location>
</feature>
<protein>
    <recommendedName>
        <fullName evidence="3">Glycine cleavage system H protein</fullName>
    </recommendedName>
</protein>
<dbReference type="OrthoDB" id="9796712at2"/>
<accession>A0A3M0B6A4</accession>
<evidence type="ECO:0000256" key="3">
    <source>
        <dbReference type="HAMAP-Rule" id="MF_00272"/>
    </source>
</evidence>
<dbReference type="HAMAP" id="MF_00272">
    <property type="entry name" value="GcvH"/>
    <property type="match status" value="1"/>
</dbReference>
<dbReference type="NCBIfam" id="NF002270">
    <property type="entry name" value="PRK01202.1"/>
    <property type="match status" value="1"/>
</dbReference>
<dbReference type="Proteomes" id="UP000280842">
    <property type="component" value="Unassembled WGS sequence"/>
</dbReference>
<comment type="cofactor">
    <cofactor evidence="3">
        <name>(R)-lipoate</name>
        <dbReference type="ChEBI" id="CHEBI:83088"/>
    </cofactor>
    <text evidence="3">Binds 1 lipoyl cofactor covalently.</text>
</comment>
<evidence type="ECO:0000313" key="6">
    <source>
        <dbReference type="EMBL" id="RMA92577.1"/>
    </source>
</evidence>
<dbReference type="CDD" id="cd06848">
    <property type="entry name" value="GCS_H"/>
    <property type="match status" value="1"/>
</dbReference>
<evidence type="ECO:0000313" key="7">
    <source>
        <dbReference type="Proteomes" id="UP000280842"/>
    </source>
</evidence>
<reference evidence="6 7" key="1">
    <citation type="submission" date="2018-10" db="EMBL/GenBank/DDBJ databases">
        <title>Genomic Encyclopedia of Archaeal and Bacterial Type Strains, Phase II (KMG-II): from individual species to whole genera.</title>
        <authorList>
            <person name="Goeker M."/>
        </authorList>
    </citation>
    <scope>NUCLEOTIDE SEQUENCE [LARGE SCALE GENOMIC DNA]</scope>
    <source>
        <strain evidence="6 7">VM1</strain>
    </source>
</reference>
<keyword evidence="2 3" id="KW-0450">Lipoyl</keyword>
<dbReference type="PANTHER" id="PTHR11715">
    <property type="entry name" value="GLYCINE CLEAVAGE SYSTEM H PROTEIN"/>
    <property type="match status" value="1"/>
</dbReference>
<dbReference type="InterPro" id="IPR003016">
    <property type="entry name" value="2-oxoA_DH_lipoyl-BS"/>
</dbReference>
<comment type="similarity">
    <text evidence="1 3">Belongs to the GcvH family.</text>
</comment>